<feature type="domain" description="Phosphotyrosine protein phosphatase I" evidence="2">
    <location>
        <begin position="6"/>
        <end position="137"/>
    </location>
</feature>
<dbReference type="Pfam" id="PF01451">
    <property type="entry name" value="LMWPc"/>
    <property type="match status" value="1"/>
</dbReference>
<keyword evidence="4" id="KW-1185">Reference proteome</keyword>
<dbReference type="AlphaFoldDB" id="A0A4Y8Q314"/>
<protein>
    <recommendedName>
        <fullName evidence="2">Phosphotyrosine protein phosphatase I domain-containing protein</fullName>
    </recommendedName>
</protein>
<evidence type="ECO:0000256" key="1">
    <source>
        <dbReference type="ARBA" id="ARBA00022849"/>
    </source>
</evidence>
<evidence type="ECO:0000259" key="2">
    <source>
        <dbReference type="SMART" id="SM00226"/>
    </source>
</evidence>
<sequence length="143" mass="16175">MKRDVTRIYFICGQNRCRSQMAEAFAKYYGGDQVVVESAGLDPSDEVHPYTIEAMREVGIDLSQHVCKKIDMRFFLASNAIVKLCEQIVERCPIVPFKIMNVEWNIPDPLAVDGGTLEDVKRARDEIREKVIGLLKGMDIPVA</sequence>
<comment type="caution">
    <text evidence="3">The sequence shown here is derived from an EMBL/GenBank/DDBJ whole genome shotgun (WGS) entry which is preliminary data.</text>
</comment>
<dbReference type="GO" id="GO:0046685">
    <property type="term" value="P:response to arsenic-containing substance"/>
    <property type="evidence" value="ECO:0007669"/>
    <property type="project" value="UniProtKB-KW"/>
</dbReference>
<dbReference type="PANTHER" id="PTHR43428:SF1">
    <property type="entry name" value="ARSENATE REDUCTASE"/>
    <property type="match status" value="1"/>
</dbReference>
<organism evidence="3 4">
    <name type="scientific">Paenibacillus athensensis</name>
    <dbReference type="NCBI Taxonomy" id="1967502"/>
    <lineage>
        <taxon>Bacteria</taxon>
        <taxon>Bacillati</taxon>
        <taxon>Bacillota</taxon>
        <taxon>Bacilli</taxon>
        <taxon>Bacillales</taxon>
        <taxon>Paenibacillaceae</taxon>
        <taxon>Paenibacillus</taxon>
    </lineage>
</organism>
<dbReference type="SMART" id="SM00226">
    <property type="entry name" value="LMWPc"/>
    <property type="match status" value="1"/>
</dbReference>
<dbReference type="Gene3D" id="3.40.50.2300">
    <property type="match status" value="1"/>
</dbReference>
<accession>A0A4Y8Q314</accession>
<dbReference type="Proteomes" id="UP000298246">
    <property type="component" value="Unassembled WGS sequence"/>
</dbReference>
<evidence type="ECO:0000313" key="3">
    <source>
        <dbReference type="EMBL" id="TFE88248.1"/>
    </source>
</evidence>
<reference evidence="3 4" key="1">
    <citation type="submission" date="2017-03" db="EMBL/GenBank/DDBJ databases">
        <title>Isolation of Levoglucosan Utilizing Bacteria.</title>
        <authorList>
            <person name="Arya A.S."/>
        </authorList>
    </citation>
    <scope>NUCLEOTIDE SEQUENCE [LARGE SCALE GENOMIC DNA]</scope>
    <source>
        <strain evidence="3 4">MEC069</strain>
    </source>
</reference>
<gene>
    <name evidence="3" type="ORF">B5M42_09970</name>
</gene>
<keyword evidence="1" id="KW-0059">Arsenical resistance</keyword>
<dbReference type="PANTHER" id="PTHR43428">
    <property type="entry name" value="ARSENATE REDUCTASE"/>
    <property type="match status" value="1"/>
</dbReference>
<dbReference type="InterPro" id="IPR023485">
    <property type="entry name" value="Ptyr_pPase"/>
</dbReference>
<dbReference type="OrthoDB" id="9784339at2"/>
<name>A0A4Y8Q314_9BACL</name>
<dbReference type="EMBL" id="MYFO01000010">
    <property type="protein sequence ID" value="TFE88248.1"/>
    <property type="molecule type" value="Genomic_DNA"/>
</dbReference>
<dbReference type="InterPro" id="IPR036196">
    <property type="entry name" value="Ptyr_pPase_sf"/>
</dbReference>
<dbReference type="SUPFAM" id="SSF52788">
    <property type="entry name" value="Phosphotyrosine protein phosphatases I"/>
    <property type="match status" value="1"/>
</dbReference>
<dbReference type="CDD" id="cd16345">
    <property type="entry name" value="LMWP_ArsC"/>
    <property type="match status" value="1"/>
</dbReference>
<dbReference type="RefSeq" id="WP_134752304.1">
    <property type="nucleotide sequence ID" value="NZ_MYFO02000004.1"/>
</dbReference>
<proteinExistence type="predicted"/>
<evidence type="ECO:0000313" key="4">
    <source>
        <dbReference type="Proteomes" id="UP000298246"/>
    </source>
</evidence>